<dbReference type="OrthoDB" id="1452766at2"/>
<protein>
    <submittedName>
        <fullName evidence="2">Tetratricopeptide repeat-containing protein</fullName>
    </submittedName>
</protein>
<organism evidence="2 3">
    <name type="scientific">Chryseobacterium oleae</name>
    <dbReference type="NCBI Taxonomy" id="491207"/>
    <lineage>
        <taxon>Bacteria</taxon>
        <taxon>Pseudomonadati</taxon>
        <taxon>Bacteroidota</taxon>
        <taxon>Flavobacteriia</taxon>
        <taxon>Flavobacteriales</taxon>
        <taxon>Weeksellaceae</taxon>
        <taxon>Chryseobacterium group</taxon>
        <taxon>Chryseobacterium</taxon>
    </lineage>
</organism>
<evidence type="ECO:0000313" key="2">
    <source>
        <dbReference type="EMBL" id="SFN79438.1"/>
    </source>
</evidence>
<dbReference type="EMBL" id="FOVD01000008">
    <property type="protein sequence ID" value="SFN79438.1"/>
    <property type="molecule type" value="Genomic_DNA"/>
</dbReference>
<proteinExistence type="predicted"/>
<dbReference type="InterPro" id="IPR019734">
    <property type="entry name" value="TPR_rpt"/>
</dbReference>
<gene>
    <name evidence="2" type="ORF">SAMN05421594_4250</name>
</gene>
<dbReference type="Proteomes" id="UP000198769">
    <property type="component" value="Unassembled WGS sequence"/>
</dbReference>
<sequence>MTRCFIFVLFFILTSCTKSFRNQYEKDFDIPLMNQNEKFHISGDYNSLVRINKEYYKKAARLGYKEGMALCFINLANVNIPLQNYENAQVLFNKAESMVSTSKSNILKAKFYNDYGSFQLELKRLDKAFEYNEKALNYIKGIPVSPFQKEVLYKIYYKRAAYLLQKNKYRDAIHYFRKAGTLDDLGRADCAIGDIYLYELGKLDSAHIYLKRAADAANARGRSDAISLNANTVLGEYYIMTKEYDNAEKVLLHALEINKKIKHIFSKYRQYVYIDLKNLYEEKGDKEKAYSYLQAYAKEKDKSDTAVLKAINHDMEDFISGVEKDAQRHMNKVLLLCIVSLLVIFPIGMYLWKIIRQLKDKREMLKYEAEKLKSLMNDTTQKEVVELARKNDPGFLDTFKKAYPGFTENILVMNPDLENSDLVFCAMLKLHFTSKEIANYTCVQHKSVQQKKYRLRKKLNMERDRDIYEFLDAV</sequence>
<dbReference type="SUPFAM" id="SSF48452">
    <property type="entry name" value="TPR-like"/>
    <property type="match status" value="1"/>
</dbReference>
<keyword evidence="1" id="KW-0812">Transmembrane</keyword>
<dbReference type="SMART" id="SM00028">
    <property type="entry name" value="TPR"/>
    <property type="match status" value="4"/>
</dbReference>
<evidence type="ECO:0000313" key="3">
    <source>
        <dbReference type="Proteomes" id="UP000198769"/>
    </source>
</evidence>
<evidence type="ECO:0000256" key="1">
    <source>
        <dbReference type="SAM" id="Phobius"/>
    </source>
</evidence>
<accession>A0A1I5BXH3</accession>
<dbReference type="InterPro" id="IPR011990">
    <property type="entry name" value="TPR-like_helical_dom_sf"/>
</dbReference>
<keyword evidence="3" id="KW-1185">Reference proteome</keyword>
<dbReference type="Gene3D" id="1.25.40.10">
    <property type="entry name" value="Tetratricopeptide repeat domain"/>
    <property type="match status" value="2"/>
</dbReference>
<keyword evidence="1" id="KW-0472">Membrane</keyword>
<keyword evidence="1" id="KW-1133">Transmembrane helix</keyword>
<dbReference type="AlphaFoldDB" id="A0A1I5BXH3"/>
<name>A0A1I5BXH3_CHROL</name>
<dbReference type="Pfam" id="PF13181">
    <property type="entry name" value="TPR_8"/>
    <property type="match status" value="1"/>
</dbReference>
<reference evidence="3" key="1">
    <citation type="submission" date="2016-10" db="EMBL/GenBank/DDBJ databases">
        <authorList>
            <person name="Varghese N."/>
            <person name="Submissions S."/>
        </authorList>
    </citation>
    <scope>NUCLEOTIDE SEQUENCE [LARGE SCALE GENOMIC DNA]</scope>
    <source>
        <strain evidence="3">DSM 25575</strain>
    </source>
</reference>
<dbReference type="PROSITE" id="PS51257">
    <property type="entry name" value="PROKAR_LIPOPROTEIN"/>
    <property type="match status" value="1"/>
</dbReference>
<feature type="transmembrane region" description="Helical" evidence="1">
    <location>
        <begin position="333"/>
        <end position="352"/>
    </location>
</feature>